<organism evidence="2 3">
    <name type="scientific">Deinococcus ruber</name>
    <dbReference type="NCBI Taxonomy" id="1848197"/>
    <lineage>
        <taxon>Bacteria</taxon>
        <taxon>Thermotogati</taxon>
        <taxon>Deinococcota</taxon>
        <taxon>Deinococci</taxon>
        <taxon>Deinococcales</taxon>
        <taxon>Deinococcaceae</taxon>
        <taxon>Deinococcus</taxon>
    </lineage>
</organism>
<dbReference type="Gene3D" id="1.20.1250.20">
    <property type="entry name" value="MFS general substrate transporter like domains"/>
    <property type="match status" value="1"/>
</dbReference>
<keyword evidence="1" id="KW-0472">Membrane</keyword>
<keyword evidence="1" id="KW-1133">Transmembrane helix</keyword>
<feature type="transmembrane region" description="Helical" evidence="1">
    <location>
        <begin position="60"/>
        <end position="78"/>
    </location>
</feature>
<reference evidence="2" key="1">
    <citation type="journal article" date="2014" name="Int. J. Syst. Evol. Microbiol.">
        <title>Complete genome sequence of Corynebacterium casei LMG S-19264T (=DSM 44701T), isolated from a smear-ripened cheese.</title>
        <authorList>
            <consortium name="US DOE Joint Genome Institute (JGI-PGF)"/>
            <person name="Walter F."/>
            <person name="Albersmeier A."/>
            <person name="Kalinowski J."/>
            <person name="Ruckert C."/>
        </authorList>
    </citation>
    <scope>NUCLEOTIDE SEQUENCE</scope>
    <source>
        <strain evidence="2">JCM 31311</strain>
    </source>
</reference>
<evidence type="ECO:0000256" key="1">
    <source>
        <dbReference type="SAM" id="Phobius"/>
    </source>
</evidence>
<protein>
    <recommendedName>
        <fullName evidence="4">MFS transporter</fullName>
    </recommendedName>
</protein>
<accession>A0A918FE48</accession>
<dbReference type="Proteomes" id="UP000603865">
    <property type="component" value="Unassembled WGS sequence"/>
</dbReference>
<dbReference type="EMBL" id="BMQL01000040">
    <property type="protein sequence ID" value="GGR27094.1"/>
    <property type="molecule type" value="Genomic_DNA"/>
</dbReference>
<proteinExistence type="predicted"/>
<evidence type="ECO:0000313" key="2">
    <source>
        <dbReference type="EMBL" id="GGR27094.1"/>
    </source>
</evidence>
<evidence type="ECO:0008006" key="4">
    <source>
        <dbReference type="Google" id="ProtNLM"/>
    </source>
</evidence>
<evidence type="ECO:0000313" key="3">
    <source>
        <dbReference type="Proteomes" id="UP000603865"/>
    </source>
</evidence>
<keyword evidence="1" id="KW-0812">Transmembrane</keyword>
<comment type="caution">
    <text evidence="2">The sequence shown here is derived from an EMBL/GenBank/DDBJ whole genome shotgun (WGS) entry which is preliminary data.</text>
</comment>
<reference evidence="2" key="2">
    <citation type="submission" date="2020-09" db="EMBL/GenBank/DDBJ databases">
        <authorList>
            <person name="Sun Q."/>
            <person name="Ohkuma M."/>
        </authorList>
    </citation>
    <scope>NUCLEOTIDE SEQUENCE</scope>
    <source>
        <strain evidence="2">JCM 31311</strain>
    </source>
</reference>
<gene>
    <name evidence="2" type="ORF">GCM10008957_43050</name>
</gene>
<dbReference type="AlphaFoldDB" id="A0A918FE48"/>
<dbReference type="SUPFAM" id="SSF103473">
    <property type="entry name" value="MFS general substrate transporter"/>
    <property type="match status" value="1"/>
</dbReference>
<sequence>MAGIGQNWVNLPAETLLAERTKEAAQGRVYGAHFAWSHLWWACAYPTAGVLGSRFPQQSFLYGGLLALAVLAVTLLTSKPSPSAA</sequence>
<keyword evidence="3" id="KW-1185">Reference proteome</keyword>
<dbReference type="InterPro" id="IPR036259">
    <property type="entry name" value="MFS_trans_sf"/>
</dbReference>
<name>A0A918FE48_9DEIO</name>